<dbReference type="AlphaFoldDB" id="A0A6V8PTM6"/>
<accession>A0A6V8PTM6</accession>
<evidence type="ECO:0000313" key="3">
    <source>
        <dbReference type="Proteomes" id="UP000543224"/>
    </source>
</evidence>
<dbReference type="EMBL" id="BLSB01000166">
    <property type="protein sequence ID" value="GFP35657.1"/>
    <property type="molecule type" value="Genomic_DNA"/>
</dbReference>
<protein>
    <submittedName>
        <fullName evidence="2">Uncharacterized protein</fullName>
    </submittedName>
</protein>
<reference evidence="3 4" key="1">
    <citation type="journal article" date="2020" name="Front. Microbiol.">
        <title>Single-cell genomics of novel Actinobacteria with the Wood-Ljungdahl pathway discovered in a serpentinizing system.</title>
        <authorList>
            <person name="Merino N."/>
            <person name="Kawai M."/>
            <person name="Boyd E.S."/>
            <person name="Colman D.R."/>
            <person name="McGlynn S.E."/>
            <person name="Nealson K.H."/>
            <person name="Kurokawa K."/>
            <person name="Hongoh Y."/>
        </authorList>
    </citation>
    <scope>NUCLEOTIDE SEQUENCE [LARGE SCALE GENOMIC DNA]</scope>
    <source>
        <strain evidence="1 3">S25</strain>
        <strain evidence="2 4">S43</strain>
    </source>
</reference>
<dbReference type="EMBL" id="BLRX01000259">
    <property type="protein sequence ID" value="GFP25910.1"/>
    <property type="molecule type" value="Genomic_DNA"/>
</dbReference>
<evidence type="ECO:0000313" key="1">
    <source>
        <dbReference type="EMBL" id="GFP25910.1"/>
    </source>
</evidence>
<evidence type="ECO:0000313" key="4">
    <source>
        <dbReference type="Proteomes" id="UP000576480"/>
    </source>
</evidence>
<name>A0A6V8PTM6_9ACTN</name>
<comment type="caution">
    <text evidence="2">The sequence shown here is derived from an EMBL/GenBank/DDBJ whole genome shotgun (WGS) entry which is preliminary data.</text>
</comment>
<organism evidence="2 4">
    <name type="scientific">Candidatus Hakubella thermalkaliphila</name>
    <dbReference type="NCBI Taxonomy" id="2754717"/>
    <lineage>
        <taxon>Bacteria</taxon>
        <taxon>Bacillati</taxon>
        <taxon>Actinomycetota</taxon>
        <taxon>Actinomycetota incertae sedis</taxon>
        <taxon>Candidatus Hakubellales</taxon>
        <taxon>Candidatus Hakubellaceae</taxon>
        <taxon>Candidatus Hakubella</taxon>
    </lineage>
</organism>
<dbReference type="Proteomes" id="UP000543224">
    <property type="component" value="Unassembled WGS sequence"/>
</dbReference>
<sequence length="87" mass="9942">MEPCRDAVAKYVIMLWGKEREEVHFRRQGAAHVEVGPIGQVFYDFLATDVANPLALGNWAERWGLGDFPDLAGEQEILEETIYCVFR</sequence>
<proteinExistence type="predicted"/>
<evidence type="ECO:0000313" key="2">
    <source>
        <dbReference type="EMBL" id="GFP35657.1"/>
    </source>
</evidence>
<dbReference type="Proteomes" id="UP000576480">
    <property type="component" value="Unassembled WGS sequence"/>
</dbReference>
<dbReference type="RefSeq" id="WP_176230198.1">
    <property type="nucleotide sequence ID" value="NZ_BLSB01000166.1"/>
</dbReference>
<gene>
    <name evidence="1" type="ORF">HKBW3S25_01394</name>
    <name evidence="2" type="ORF">HKBW3S43_01446</name>
</gene>